<proteinExistence type="predicted"/>
<evidence type="ECO:0000313" key="1">
    <source>
        <dbReference type="EMBL" id="OGG52023.1"/>
    </source>
</evidence>
<dbReference type="Proteomes" id="UP000176445">
    <property type="component" value="Unassembled WGS sequence"/>
</dbReference>
<evidence type="ECO:0000313" key="2">
    <source>
        <dbReference type="Proteomes" id="UP000176445"/>
    </source>
</evidence>
<comment type="caution">
    <text evidence="1">The sequence shown here is derived from an EMBL/GenBank/DDBJ whole genome shotgun (WGS) entry which is preliminary data.</text>
</comment>
<protein>
    <submittedName>
        <fullName evidence="1">Uncharacterized protein</fullName>
    </submittedName>
</protein>
<name>A0A1F6CSA1_9BACT</name>
<reference evidence="1 2" key="1">
    <citation type="journal article" date="2016" name="Nat. Commun.">
        <title>Thousands of microbial genomes shed light on interconnected biogeochemical processes in an aquifer system.</title>
        <authorList>
            <person name="Anantharaman K."/>
            <person name="Brown C.T."/>
            <person name="Hug L.A."/>
            <person name="Sharon I."/>
            <person name="Castelle C.J."/>
            <person name="Probst A.J."/>
            <person name="Thomas B.C."/>
            <person name="Singh A."/>
            <person name="Wilkins M.J."/>
            <person name="Karaoz U."/>
            <person name="Brodie E.L."/>
            <person name="Williams K.H."/>
            <person name="Hubbard S.S."/>
            <person name="Banfield J.F."/>
        </authorList>
    </citation>
    <scope>NUCLEOTIDE SEQUENCE [LARGE SCALE GENOMIC DNA]</scope>
</reference>
<accession>A0A1F6CSA1</accession>
<gene>
    <name evidence="1" type="ORF">A2704_00560</name>
</gene>
<dbReference type="EMBL" id="MFKW01000006">
    <property type="protein sequence ID" value="OGG52023.1"/>
    <property type="molecule type" value="Genomic_DNA"/>
</dbReference>
<sequence length="99" mass="11287">MRAYVQDTARRWMQFQASHALVAGELRELVLSVCGDMSNVSRKKQVEAMTASDQFKKLSKIALQHKELLGIRDDTERELALWVRTICFCSVLATSKDAR</sequence>
<organism evidence="1 2">
    <name type="scientific">Candidatus Kaiserbacteria bacterium RIFCSPHIGHO2_01_FULL_54_36b</name>
    <dbReference type="NCBI Taxonomy" id="1798483"/>
    <lineage>
        <taxon>Bacteria</taxon>
        <taxon>Candidatus Kaiseribacteriota</taxon>
    </lineage>
</organism>
<dbReference type="AlphaFoldDB" id="A0A1F6CSA1"/>